<protein>
    <recommendedName>
        <fullName evidence="2">Bacterial repeat domain-containing protein</fullName>
    </recommendedName>
</protein>
<dbReference type="Proteomes" id="UP000189670">
    <property type="component" value="Unassembled WGS sequence"/>
</dbReference>
<evidence type="ECO:0000259" key="2">
    <source>
        <dbReference type="Pfam" id="PF18998"/>
    </source>
</evidence>
<evidence type="ECO:0000313" key="4">
    <source>
        <dbReference type="Proteomes" id="UP000189670"/>
    </source>
</evidence>
<feature type="domain" description="Bacterial repeat" evidence="2">
    <location>
        <begin position="53"/>
        <end position="104"/>
    </location>
</feature>
<feature type="domain" description="Bacterial repeat" evidence="2">
    <location>
        <begin position="347"/>
        <end position="416"/>
    </location>
</feature>
<dbReference type="SUPFAM" id="SSF49464">
    <property type="entry name" value="Carboxypeptidase regulatory domain-like"/>
    <property type="match status" value="1"/>
</dbReference>
<dbReference type="Gene3D" id="2.60.40.1120">
    <property type="entry name" value="Carboxypeptidase-like, regulatory domain"/>
    <property type="match status" value="1"/>
</dbReference>
<evidence type="ECO:0000313" key="3">
    <source>
        <dbReference type="EMBL" id="ETR70466.1"/>
    </source>
</evidence>
<keyword evidence="1" id="KW-0732">Signal</keyword>
<feature type="domain" description="Bacterial repeat" evidence="2">
    <location>
        <begin position="204"/>
        <end position="268"/>
    </location>
</feature>
<evidence type="ECO:0000256" key="1">
    <source>
        <dbReference type="SAM" id="SignalP"/>
    </source>
</evidence>
<comment type="caution">
    <text evidence="3">The sequence shown here is derived from an EMBL/GenBank/DDBJ whole genome shotgun (WGS) entry which is preliminary data.</text>
</comment>
<reference evidence="4" key="1">
    <citation type="submission" date="2012-11" db="EMBL/GenBank/DDBJ databases">
        <authorList>
            <person name="Lucero-Rivera Y.E."/>
            <person name="Tovar-Ramirez D."/>
        </authorList>
    </citation>
    <scope>NUCLEOTIDE SEQUENCE [LARGE SCALE GENOMIC DNA]</scope>
    <source>
        <strain evidence="4">Araruama</strain>
    </source>
</reference>
<feature type="signal peptide" evidence="1">
    <location>
        <begin position="1"/>
        <end position="25"/>
    </location>
</feature>
<dbReference type="Pfam" id="PF18998">
    <property type="entry name" value="Flg_new_2"/>
    <property type="match status" value="4"/>
</dbReference>
<gene>
    <name evidence="3" type="ORF">OMM_03216</name>
</gene>
<accession>A0A1V1P6U5</accession>
<name>A0A1V1P6U5_9BACT</name>
<sequence length="551" mass="61809">MFFNTYPFKNILTLLICTLILSACGDDEFRLYLTIDGKGTIKLNNTAYDTNVTITYEEDAIVQVQSDPNIQWEFVNYTGDLTGTSSSQNLTMNADKHVTATFKLKDSVSINGYITDENDVAIQGVLITSGSGANQVSGTTDSNGAYSIDNVPVPSDDRVYLNISKAGFLNQSYYFDQEKSEMTLKTVKLTRVYNLYVLNNYYNYGSTSPVSGTYTLTENHVKSLTATHDNTLLFEQWSGHVPSTENATSISIAITMDKNRTVVAQFKRLTTYTLHIHCDPERGAVTQSPENTTHVAGTEIQLNNTSEEGYIFSHWINHKGHIVDSMPLTFNLNENTEYTCVFNDKSYQLTVNQSGEGKITPTFDSNSYINGTTVTLTAIAAYGWKFRKWQGSLSSTNNQVNIVMDADKSLTAIFEKPWAQFMGQVRDQAGQWVSNVKVMAGQQYNVSDTQGYFFLDRANIPTGSDTMMLLFQKQGYCLHSEMFQVDDQILIENIYPQLSQNCKPLESIINTLKILTQQQSTPLTFDIEGNERSDLSEVIFMMQHLSAYSDE</sequence>
<proteinExistence type="predicted"/>
<dbReference type="EMBL" id="ATBP01000419">
    <property type="protein sequence ID" value="ETR70466.1"/>
    <property type="molecule type" value="Genomic_DNA"/>
</dbReference>
<feature type="chain" id="PRO_5010705536" description="Bacterial repeat domain-containing protein" evidence="1">
    <location>
        <begin position="26"/>
        <end position="551"/>
    </location>
</feature>
<dbReference type="InterPro" id="IPR044060">
    <property type="entry name" value="Bacterial_rp_domain"/>
</dbReference>
<feature type="domain" description="Bacterial repeat" evidence="2">
    <location>
        <begin position="281"/>
        <end position="345"/>
    </location>
</feature>
<dbReference type="InterPro" id="IPR008969">
    <property type="entry name" value="CarboxyPept-like_regulatory"/>
</dbReference>
<organism evidence="3 4">
    <name type="scientific">Candidatus Magnetoglobus multicellularis str. Araruama</name>
    <dbReference type="NCBI Taxonomy" id="890399"/>
    <lineage>
        <taxon>Bacteria</taxon>
        <taxon>Pseudomonadati</taxon>
        <taxon>Thermodesulfobacteriota</taxon>
        <taxon>Desulfobacteria</taxon>
        <taxon>Desulfobacterales</taxon>
        <taxon>Desulfobacteraceae</taxon>
        <taxon>Candidatus Magnetoglobus</taxon>
    </lineage>
</organism>
<dbReference type="AlphaFoldDB" id="A0A1V1P6U5"/>